<evidence type="ECO:0000256" key="13">
    <source>
        <dbReference type="ARBA" id="ARBA00048483"/>
    </source>
</evidence>
<feature type="transmembrane region" description="Helical" evidence="14">
    <location>
        <begin position="218"/>
        <end position="235"/>
    </location>
</feature>
<dbReference type="PANTHER" id="PTHR32361">
    <property type="entry name" value="FERRIC/CUPRIC REDUCTASE TRANSMEMBRANE COMPONENT"/>
    <property type="match status" value="1"/>
</dbReference>
<evidence type="ECO:0000256" key="1">
    <source>
        <dbReference type="ARBA" id="ARBA00004651"/>
    </source>
</evidence>
<dbReference type="SUPFAM" id="SSF63380">
    <property type="entry name" value="Riboflavin synthase domain-like"/>
    <property type="match status" value="1"/>
</dbReference>
<proteinExistence type="inferred from homology"/>
<feature type="domain" description="FAD-binding FR-type" evidence="15">
    <location>
        <begin position="281"/>
        <end position="433"/>
    </location>
</feature>
<dbReference type="Pfam" id="PF08022">
    <property type="entry name" value="FAD_binding_8"/>
    <property type="match status" value="1"/>
</dbReference>
<comment type="subcellular location">
    <subcellularLocation>
        <location evidence="1">Cell membrane</location>
        <topology evidence="1">Multi-pass membrane protein</topology>
    </subcellularLocation>
</comment>
<dbReference type="GO" id="GO:0006879">
    <property type="term" value="P:intracellular iron ion homeostasis"/>
    <property type="evidence" value="ECO:0007669"/>
    <property type="project" value="TreeGrafter"/>
</dbReference>
<dbReference type="GO" id="GO:0006826">
    <property type="term" value="P:iron ion transport"/>
    <property type="evidence" value="ECO:0007669"/>
    <property type="project" value="TreeGrafter"/>
</dbReference>
<dbReference type="GO" id="GO:0015677">
    <property type="term" value="P:copper ion import"/>
    <property type="evidence" value="ECO:0007669"/>
    <property type="project" value="TreeGrafter"/>
</dbReference>
<dbReference type="EMBL" id="SFCI01001657">
    <property type="protein sequence ID" value="TFY75252.1"/>
    <property type="molecule type" value="Genomic_DNA"/>
</dbReference>
<evidence type="ECO:0000256" key="12">
    <source>
        <dbReference type="ARBA" id="ARBA00023180"/>
    </source>
</evidence>
<dbReference type="SFLD" id="SFLDS00052">
    <property type="entry name" value="Ferric_Reductase_Domain"/>
    <property type="match status" value="1"/>
</dbReference>
<evidence type="ECO:0000256" key="9">
    <source>
        <dbReference type="ARBA" id="ARBA00023002"/>
    </source>
</evidence>
<dbReference type="InterPro" id="IPR017938">
    <property type="entry name" value="Riboflavin_synthase-like_b-brl"/>
</dbReference>
<name>A0A4Y9ZKJ1_9AGAM</name>
<organism evidence="16 17">
    <name type="scientific">Hericium alpestre</name>
    <dbReference type="NCBI Taxonomy" id="135208"/>
    <lineage>
        <taxon>Eukaryota</taxon>
        <taxon>Fungi</taxon>
        <taxon>Dikarya</taxon>
        <taxon>Basidiomycota</taxon>
        <taxon>Agaricomycotina</taxon>
        <taxon>Agaricomycetes</taxon>
        <taxon>Russulales</taxon>
        <taxon>Hericiaceae</taxon>
        <taxon>Hericium</taxon>
    </lineage>
</organism>
<keyword evidence="5" id="KW-1003">Cell membrane</keyword>
<keyword evidence="12" id="KW-0325">Glycoprotein</keyword>
<dbReference type="SUPFAM" id="SSF52343">
    <property type="entry name" value="Ferredoxin reductase-like, C-terminal NADP-linked domain"/>
    <property type="match status" value="1"/>
</dbReference>
<dbReference type="InterPro" id="IPR013130">
    <property type="entry name" value="Fe3_Rdtase_TM_dom"/>
</dbReference>
<accession>A0A4Y9ZKJ1</accession>
<evidence type="ECO:0000259" key="15">
    <source>
        <dbReference type="PROSITE" id="PS51384"/>
    </source>
</evidence>
<evidence type="ECO:0000256" key="8">
    <source>
        <dbReference type="ARBA" id="ARBA00022989"/>
    </source>
</evidence>
<comment type="catalytic activity">
    <reaction evidence="13">
        <text>2 a Fe(II)-siderophore + NADP(+) + H(+) = 2 a Fe(III)-siderophore + NADPH</text>
        <dbReference type="Rhea" id="RHEA:28795"/>
        <dbReference type="Rhea" id="RHEA-COMP:11342"/>
        <dbReference type="Rhea" id="RHEA-COMP:11344"/>
        <dbReference type="ChEBI" id="CHEBI:15378"/>
        <dbReference type="ChEBI" id="CHEBI:29033"/>
        <dbReference type="ChEBI" id="CHEBI:29034"/>
        <dbReference type="ChEBI" id="CHEBI:57783"/>
        <dbReference type="ChEBI" id="CHEBI:58349"/>
        <dbReference type="EC" id="1.16.1.9"/>
    </reaction>
</comment>
<sequence length="636" mass="70035">MSSADVFTAAVLAQAANPDRKIRSYRTEEYPKQVWYFVACFIFLVGVCNLVSRVIPYLRKRAIARTDVEGEQAPPSGAISYRRAPVAVVNAFRMVAFRSVIPLGFGFSVNLAELFVSAAYMTIISAWSLAYTTNSAGRRFDPGYYANRAGDIATAQLPLLVALAMKNNPISILTGISYEKLNFLHRMFSRAICVILWIHAGGRIHVKLKGKTAITEPVLQWGIVGLAALSLLCLFSVRPLRRLEYEWFLITHFLFVLVFLMGSVIHAKCDQKEYFVWPAIALWIADRVVRFIRIIVFNHSYFGLKSGVGTFNATTHLVAEGYVRLTFRRPSHLHWSAGQNAYLTMPGVSAHPFEAHPFTIANADISRDEREVNEKDDPEKRSISSTESVSTGKDVVFLINARQGFTKRLLDIASKDGSLRVFLDGPYGTPPSLRGYDSAVLIAGGSGITFTCPLFVDLVHRARRDPSSTCRRVTFIWIIRHLEQISLVHGDLSKALEDVPPSLSVDTRIFVTAPSPAMPSLRDSATASITSSAPIDSPVEKTESLGLPLARMETGRPDIRKVLDDAASLARGSMSVNGTSRMLLCAVAAEFDVPTVCGPTGLTEDVRKALRSPAGLVNIMKGGPSIDLFVEHFDFA</sequence>
<dbReference type="InterPro" id="IPR039261">
    <property type="entry name" value="FNR_nucleotide-bd"/>
</dbReference>
<dbReference type="GO" id="GO:0052851">
    <property type="term" value="F:ferric-chelate reductase (NADPH) activity"/>
    <property type="evidence" value="ECO:0007669"/>
    <property type="project" value="UniProtKB-EC"/>
</dbReference>
<evidence type="ECO:0000256" key="10">
    <source>
        <dbReference type="ARBA" id="ARBA00023065"/>
    </source>
</evidence>
<evidence type="ECO:0000313" key="17">
    <source>
        <dbReference type="Proteomes" id="UP000298061"/>
    </source>
</evidence>
<dbReference type="PROSITE" id="PS51384">
    <property type="entry name" value="FAD_FR"/>
    <property type="match status" value="1"/>
</dbReference>
<evidence type="ECO:0000256" key="6">
    <source>
        <dbReference type="ARBA" id="ARBA00022692"/>
    </source>
</evidence>
<comment type="similarity">
    <text evidence="2">Belongs to the ferric reductase (FRE) family.</text>
</comment>
<evidence type="ECO:0000313" key="16">
    <source>
        <dbReference type="EMBL" id="TFY75252.1"/>
    </source>
</evidence>
<dbReference type="SFLD" id="SFLDG01168">
    <property type="entry name" value="Ferric_reductase_subgroup_(FRE"/>
    <property type="match status" value="1"/>
</dbReference>
<dbReference type="InterPro" id="IPR051410">
    <property type="entry name" value="Ferric/Cupric_Reductase"/>
</dbReference>
<evidence type="ECO:0000256" key="7">
    <source>
        <dbReference type="ARBA" id="ARBA00022982"/>
    </source>
</evidence>
<dbReference type="Gene3D" id="3.40.50.80">
    <property type="entry name" value="Nucleotide-binding domain of ferredoxin-NADP reductase (FNR) module"/>
    <property type="match status" value="1"/>
</dbReference>
<keyword evidence="9" id="KW-0560">Oxidoreductase</keyword>
<dbReference type="Pfam" id="PF08030">
    <property type="entry name" value="NAD_binding_6"/>
    <property type="match status" value="1"/>
</dbReference>
<evidence type="ECO:0000256" key="2">
    <source>
        <dbReference type="ARBA" id="ARBA00006278"/>
    </source>
</evidence>
<evidence type="ECO:0000256" key="4">
    <source>
        <dbReference type="ARBA" id="ARBA00022448"/>
    </source>
</evidence>
<feature type="transmembrane region" description="Helical" evidence="14">
    <location>
        <begin position="111"/>
        <end position="130"/>
    </location>
</feature>
<evidence type="ECO:0000256" key="14">
    <source>
        <dbReference type="SAM" id="Phobius"/>
    </source>
</evidence>
<feature type="transmembrane region" description="Helical" evidence="14">
    <location>
        <begin position="187"/>
        <end position="206"/>
    </location>
</feature>
<keyword evidence="11 14" id="KW-0472">Membrane</keyword>
<keyword evidence="4" id="KW-0813">Transport</keyword>
<dbReference type="AlphaFoldDB" id="A0A4Y9ZKJ1"/>
<keyword evidence="8 14" id="KW-1133">Transmembrane helix</keyword>
<dbReference type="STRING" id="135208.A0A4Y9ZKJ1"/>
<keyword evidence="17" id="KW-1185">Reference proteome</keyword>
<protein>
    <recommendedName>
        <fullName evidence="3">ferric-chelate reductase (NADPH)</fullName>
        <ecNumber evidence="3">1.16.1.9</ecNumber>
    </recommendedName>
</protein>
<dbReference type="InterPro" id="IPR013112">
    <property type="entry name" value="FAD-bd_8"/>
</dbReference>
<comment type="caution">
    <text evidence="16">The sequence shown here is derived from an EMBL/GenBank/DDBJ whole genome shotgun (WGS) entry which is preliminary data.</text>
</comment>
<keyword evidence="6 14" id="KW-0812">Transmembrane</keyword>
<gene>
    <name evidence="16" type="ORF">EWM64_g8760</name>
</gene>
<dbReference type="EC" id="1.16.1.9" evidence="3"/>
<dbReference type="PANTHER" id="PTHR32361:SF9">
    <property type="entry name" value="FERRIC REDUCTASE TRANSMEMBRANE COMPONENT 3-RELATED"/>
    <property type="match status" value="1"/>
</dbReference>
<dbReference type="GO" id="GO:0005886">
    <property type="term" value="C:plasma membrane"/>
    <property type="evidence" value="ECO:0007669"/>
    <property type="project" value="UniProtKB-SubCell"/>
</dbReference>
<feature type="transmembrane region" description="Helical" evidence="14">
    <location>
        <begin position="247"/>
        <end position="265"/>
    </location>
</feature>
<dbReference type="OrthoDB" id="4494341at2759"/>
<keyword evidence="10" id="KW-0406">Ion transport</keyword>
<dbReference type="Pfam" id="PF01794">
    <property type="entry name" value="Ferric_reduct"/>
    <property type="match status" value="1"/>
</dbReference>
<dbReference type="Proteomes" id="UP000298061">
    <property type="component" value="Unassembled WGS sequence"/>
</dbReference>
<evidence type="ECO:0000256" key="11">
    <source>
        <dbReference type="ARBA" id="ARBA00023136"/>
    </source>
</evidence>
<dbReference type="CDD" id="cd06186">
    <property type="entry name" value="NOX_Duox_like_FAD_NADP"/>
    <property type="match status" value="1"/>
</dbReference>
<evidence type="ECO:0000256" key="5">
    <source>
        <dbReference type="ARBA" id="ARBA00022475"/>
    </source>
</evidence>
<evidence type="ECO:0000256" key="3">
    <source>
        <dbReference type="ARBA" id="ARBA00012668"/>
    </source>
</evidence>
<feature type="transmembrane region" description="Helical" evidence="14">
    <location>
        <begin position="34"/>
        <end position="55"/>
    </location>
</feature>
<dbReference type="InterPro" id="IPR017927">
    <property type="entry name" value="FAD-bd_FR_type"/>
</dbReference>
<keyword evidence="7" id="KW-0249">Electron transport</keyword>
<dbReference type="InterPro" id="IPR013121">
    <property type="entry name" value="Fe_red_NAD-bd_6"/>
</dbReference>
<reference evidence="16 17" key="1">
    <citation type="submission" date="2019-02" db="EMBL/GenBank/DDBJ databases">
        <title>Genome sequencing of the rare red list fungi Hericium alpestre (H. flagellum).</title>
        <authorList>
            <person name="Buettner E."/>
            <person name="Kellner H."/>
        </authorList>
    </citation>
    <scope>NUCLEOTIDE SEQUENCE [LARGE SCALE GENOMIC DNA]</scope>
    <source>
        <strain evidence="16 17">DSM 108284</strain>
    </source>
</reference>